<dbReference type="GO" id="GO:0015976">
    <property type="term" value="P:carbon utilization"/>
    <property type="evidence" value="ECO:0007669"/>
    <property type="project" value="InterPro"/>
</dbReference>
<evidence type="ECO:0000313" key="9">
    <source>
        <dbReference type="Proteomes" id="UP000001887"/>
    </source>
</evidence>
<keyword evidence="6" id="KW-0479">Metal-binding</keyword>
<dbReference type="HOGENOM" id="CLU_053879_4_1_0"/>
<evidence type="ECO:0000256" key="3">
    <source>
        <dbReference type="ARBA" id="ARBA00022833"/>
    </source>
</evidence>
<dbReference type="Pfam" id="PF00484">
    <property type="entry name" value="Pro_CA"/>
    <property type="match status" value="1"/>
</dbReference>
<gene>
    <name evidence="8" type="ordered locus">Psta_0393</name>
</gene>
<dbReference type="InterPro" id="IPR001765">
    <property type="entry name" value="Carbonic_anhydrase"/>
</dbReference>
<evidence type="ECO:0000256" key="5">
    <source>
        <dbReference type="ARBA" id="ARBA00048348"/>
    </source>
</evidence>
<evidence type="ECO:0000256" key="1">
    <source>
        <dbReference type="ARBA" id="ARBA00006217"/>
    </source>
</evidence>
<dbReference type="CDD" id="cd03378">
    <property type="entry name" value="beta_CA_cladeC"/>
    <property type="match status" value="1"/>
</dbReference>
<sequence length="255" mass="27403">MKPDKVRVEASRRQWLHNAGMLSLAGLAGCAPEKIADQTSEPNARESANAEQPASEPITSGREALEQLIAGNARFVEGKTRHAHESASWRKHLVGSQHPHTVVIGCSDSRVPPELVFDQGFGEVFTIRVAGNIIADDVLGSIQYARVHLKTPLIVVMGHGGCGAVTAAVEYKRGQAKEPPFITKLIERIEPGLAKLDLDMPLEQLIAEAVKLNVRSSVEQITSYPAAKASLDRGDVLVVGAIYDLATGSVEFLDS</sequence>
<comment type="similarity">
    <text evidence="1">Belongs to the beta-class carbonic anhydrase family.</text>
</comment>
<dbReference type="KEGG" id="psl:Psta_0393"/>
<evidence type="ECO:0000256" key="6">
    <source>
        <dbReference type="PIRSR" id="PIRSR601765-1"/>
    </source>
</evidence>
<dbReference type="Proteomes" id="UP000001887">
    <property type="component" value="Chromosome"/>
</dbReference>
<evidence type="ECO:0000256" key="2">
    <source>
        <dbReference type="ARBA" id="ARBA00012925"/>
    </source>
</evidence>
<dbReference type="EMBL" id="CP001848">
    <property type="protein sequence ID" value="ADB15083.1"/>
    <property type="molecule type" value="Genomic_DNA"/>
</dbReference>
<keyword evidence="4 8" id="KW-0456">Lyase</keyword>
<dbReference type="Gene3D" id="3.40.1050.10">
    <property type="entry name" value="Carbonic anhydrase"/>
    <property type="match status" value="1"/>
</dbReference>
<evidence type="ECO:0000313" key="8">
    <source>
        <dbReference type="EMBL" id="ADB15083.1"/>
    </source>
</evidence>
<reference evidence="8 9" key="1">
    <citation type="journal article" date="2009" name="Stand. Genomic Sci.">
        <title>Complete genome sequence of Pirellula staleyi type strain (ATCC 27377).</title>
        <authorList>
            <person name="Clum A."/>
            <person name="Tindall B.J."/>
            <person name="Sikorski J."/>
            <person name="Ivanova N."/>
            <person name="Mavrommatis K."/>
            <person name="Lucas S."/>
            <person name="Glavina del Rio T."/>
            <person name="Nolan M."/>
            <person name="Chen F."/>
            <person name="Tice H."/>
            <person name="Pitluck S."/>
            <person name="Cheng J.F."/>
            <person name="Chertkov O."/>
            <person name="Brettin T."/>
            <person name="Han C."/>
            <person name="Detter J.C."/>
            <person name="Kuske C."/>
            <person name="Bruce D."/>
            <person name="Goodwin L."/>
            <person name="Ovchinikova G."/>
            <person name="Pati A."/>
            <person name="Mikhailova N."/>
            <person name="Chen A."/>
            <person name="Palaniappan K."/>
            <person name="Land M."/>
            <person name="Hauser L."/>
            <person name="Chang Y.J."/>
            <person name="Jeffries C.D."/>
            <person name="Chain P."/>
            <person name="Rohde M."/>
            <person name="Goker M."/>
            <person name="Bristow J."/>
            <person name="Eisen J.A."/>
            <person name="Markowitz V."/>
            <person name="Hugenholtz P."/>
            <person name="Kyrpides N.C."/>
            <person name="Klenk H.P."/>
            <person name="Lapidus A."/>
        </authorList>
    </citation>
    <scope>NUCLEOTIDE SEQUENCE [LARGE SCALE GENOMIC DNA]</scope>
    <source>
        <strain evidence="9">ATCC 27377 / DSM 6068 / ICPB 4128</strain>
    </source>
</reference>
<dbReference type="InterPro" id="IPR036874">
    <property type="entry name" value="Carbonic_anhydrase_sf"/>
</dbReference>
<evidence type="ECO:0000256" key="4">
    <source>
        <dbReference type="ARBA" id="ARBA00023239"/>
    </source>
</evidence>
<name>D2R2H4_PIRSD</name>
<dbReference type="GO" id="GO:0008270">
    <property type="term" value="F:zinc ion binding"/>
    <property type="evidence" value="ECO:0007669"/>
    <property type="project" value="InterPro"/>
</dbReference>
<dbReference type="GO" id="GO:0004089">
    <property type="term" value="F:carbonate dehydratase activity"/>
    <property type="evidence" value="ECO:0007669"/>
    <property type="project" value="UniProtKB-EC"/>
</dbReference>
<accession>D2R2H4</accession>
<feature type="binding site" evidence="6">
    <location>
        <position position="159"/>
    </location>
    <ligand>
        <name>Zn(2+)</name>
        <dbReference type="ChEBI" id="CHEBI:29105"/>
    </ligand>
</feature>
<dbReference type="STRING" id="530564.Psta_0393"/>
<dbReference type="OrthoDB" id="9769739at2"/>
<evidence type="ECO:0000256" key="7">
    <source>
        <dbReference type="SAM" id="MobiDB-lite"/>
    </source>
</evidence>
<dbReference type="SMART" id="SM00947">
    <property type="entry name" value="Pro_CA"/>
    <property type="match status" value="1"/>
</dbReference>
<dbReference type="SUPFAM" id="SSF53056">
    <property type="entry name" value="beta-carbonic anhydrase, cab"/>
    <property type="match status" value="1"/>
</dbReference>
<organism evidence="8 9">
    <name type="scientific">Pirellula staleyi (strain ATCC 27377 / DSM 6068 / ICPB 4128)</name>
    <name type="common">Pirella staleyi</name>
    <dbReference type="NCBI Taxonomy" id="530564"/>
    <lineage>
        <taxon>Bacteria</taxon>
        <taxon>Pseudomonadati</taxon>
        <taxon>Planctomycetota</taxon>
        <taxon>Planctomycetia</taxon>
        <taxon>Pirellulales</taxon>
        <taxon>Pirellulaceae</taxon>
        <taxon>Pirellula</taxon>
    </lineage>
</organism>
<dbReference type="InterPro" id="IPR015892">
    <property type="entry name" value="Carbonic_anhydrase_CS"/>
</dbReference>
<dbReference type="EC" id="4.2.1.1" evidence="2"/>
<dbReference type="AlphaFoldDB" id="D2R2H4"/>
<dbReference type="PANTHER" id="PTHR11002:SF79">
    <property type="entry name" value="CARBONIC ANHYDRASE 2"/>
    <property type="match status" value="1"/>
</dbReference>
<keyword evidence="3 6" id="KW-0862">Zinc</keyword>
<feature type="binding site" evidence="6">
    <location>
        <position position="106"/>
    </location>
    <ligand>
        <name>Zn(2+)</name>
        <dbReference type="ChEBI" id="CHEBI:29105"/>
    </ligand>
</feature>
<dbReference type="eggNOG" id="COG0288">
    <property type="taxonomic scope" value="Bacteria"/>
</dbReference>
<proteinExistence type="inferred from homology"/>
<comment type="cofactor">
    <cofactor evidence="6">
        <name>Zn(2+)</name>
        <dbReference type="ChEBI" id="CHEBI:29105"/>
    </cofactor>
    <text evidence="6">Binds 1 zinc ion per subunit.</text>
</comment>
<dbReference type="PROSITE" id="PS00704">
    <property type="entry name" value="PROK_CO2_ANHYDRASE_1"/>
    <property type="match status" value="1"/>
</dbReference>
<dbReference type="PANTHER" id="PTHR11002">
    <property type="entry name" value="CARBONIC ANHYDRASE"/>
    <property type="match status" value="1"/>
</dbReference>
<keyword evidence="9" id="KW-1185">Reference proteome</keyword>
<comment type="catalytic activity">
    <reaction evidence="5">
        <text>hydrogencarbonate + H(+) = CO2 + H2O</text>
        <dbReference type="Rhea" id="RHEA:10748"/>
        <dbReference type="ChEBI" id="CHEBI:15377"/>
        <dbReference type="ChEBI" id="CHEBI:15378"/>
        <dbReference type="ChEBI" id="CHEBI:16526"/>
        <dbReference type="ChEBI" id="CHEBI:17544"/>
        <dbReference type="EC" id="4.2.1.1"/>
    </reaction>
</comment>
<feature type="binding site" evidence="6">
    <location>
        <position position="162"/>
    </location>
    <ligand>
        <name>Zn(2+)</name>
        <dbReference type="ChEBI" id="CHEBI:29105"/>
    </ligand>
</feature>
<feature type="binding site" evidence="6">
    <location>
        <position position="108"/>
    </location>
    <ligand>
        <name>Zn(2+)</name>
        <dbReference type="ChEBI" id="CHEBI:29105"/>
    </ligand>
</feature>
<protein>
    <recommendedName>
        <fullName evidence="2">carbonic anhydrase</fullName>
        <ecNumber evidence="2">4.2.1.1</ecNumber>
    </recommendedName>
</protein>
<feature type="region of interest" description="Disordered" evidence="7">
    <location>
        <begin position="33"/>
        <end position="59"/>
    </location>
</feature>
<dbReference type="PROSITE" id="PS51257">
    <property type="entry name" value="PROKAR_LIPOPROTEIN"/>
    <property type="match status" value="1"/>
</dbReference>